<dbReference type="Proteomes" id="UP001501004">
    <property type="component" value="Unassembled WGS sequence"/>
</dbReference>
<dbReference type="RefSeq" id="WP_344753807.1">
    <property type="nucleotide sequence ID" value="NZ_BAABAE010000002.1"/>
</dbReference>
<feature type="region of interest" description="Disordered" evidence="4">
    <location>
        <begin position="424"/>
        <end position="443"/>
    </location>
</feature>
<keyword evidence="3 5" id="KW-0732">Signal</keyword>
<dbReference type="Gene3D" id="3.40.190.10">
    <property type="entry name" value="Periplasmic binding protein-like II"/>
    <property type="match status" value="1"/>
</dbReference>
<keyword evidence="2" id="KW-0813">Transport</keyword>
<comment type="similarity">
    <text evidence="1">Belongs to the bacterial solute-binding protein 1 family.</text>
</comment>
<evidence type="ECO:0000256" key="3">
    <source>
        <dbReference type="ARBA" id="ARBA00022729"/>
    </source>
</evidence>
<evidence type="ECO:0000256" key="1">
    <source>
        <dbReference type="ARBA" id="ARBA00008520"/>
    </source>
</evidence>
<dbReference type="PANTHER" id="PTHR30061:SF50">
    <property type="entry name" value="MALTOSE_MALTODEXTRIN-BINDING PERIPLASMIC PROTEIN"/>
    <property type="match status" value="1"/>
</dbReference>
<dbReference type="PROSITE" id="PS51257">
    <property type="entry name" value="PROKAR_LIPOPROTEIN"/>
    <property type="match status" value="1"/>
</dbReference>
<feature type="signal peptide" evidence="5">
    <location>
        <begin position="1"/>
        <end position="37"/>
    </location>
</feature>
<dbReference type="SUPFAM" id="SSF53850">
    <property type="entry name" value="Periplasmic binding protein-like II"/>
    <property type="match status" value="1"/>
</dbReference>
<dbReference type="InterPro" id="IPR006059">
    <property type="entry name" value="SBP"/>
</dbReference>
<proteinExistence type="inferred from homology"/>
<dbReference type="PANTHER" id="PTHR30061">
    <property type="entry name" value="MALTOSE-BINDING PERIPLASMIC PROTEIN"/>
    <property type="match status" value="1"/>
</dbReference>
<evidence type="ECO:0000313" key="7">
    <source>
        <dbReference type="Proteomes" id="UP001501004"/>
    </source>
</evidence>
<reference evidence="7" key="1">
    <citation type="journal article" date="2019" name="Int. J. Syst. Evol. Microbiol.">
        <title>The Global Catalogue of Microorganisms (GCM) 10K type strain sequencing project: providing services to taxonomists for standard genome sequencing and annotation.</title>
        <authorList>
            <consortium name="The Broad Institute Genomics Platform"/>
            <consortium name="The Broad Institute Genome Sequencing Center for Infectious Disease"/>
            <person name="Wu L."/>
            <person name="Ma J."/>
        </authorList>
    </citation>
    <scope>NUCLEOTIDE SEQUENCE [LARGE SCALE GENOMIC DNA]</scope>
    <source>
        <strain evidence="7">JCM 16949</strain>
    </source>
</reference>
<evidence type="ECO:0000256" key="5">
    <source>
        <dbReference type="SAM" id="SignalP"/>
    </source>
</evidence>
<protein>
    <submittedName>
        <fullName evidence="6">ABC transporter substrate-binding protein</fullName>
    </submittedName>
</protein>
<dbReference type="PROSITE" id="PS51318">
    <property type="entry name" value="TAT"/>
    <property type="match status" value="1"/>
</dbReference>
<organism evidence="6 7">
    <name type="scientific">Leifsonella bigeumensis</name>
    <dbReference type="NCBI Taxonomy" id="433643"/>
    <lineage>
        <taxon>Bacteria</taxon>
        <taxon>Bacillati</taxon>
        <taxon>Actinomycetota</taxon>
        <taxon>Actinomycetes</taxon>
        <taxon>Micrococcales</taxon>
        <taxon>Microbacteriaceae</taxon>
        <taxon>Leifsonella</taxon>
    </lineage>
</organism>
<dbReference type="Pfam" id="PF13416">
    <property type="entry name" value="SBP_bac_8"/>
    <property type="match status" value="1"/>
</dbReference>
<evidence type="ECO:0000256" key="2">
    <source>
        <dbReference type="ARBA" id="ARBA00022448"/>
    </source>
</evidence>
<evidence type="ECO:0000313" key="6">
    <source>
        <dbReference type="EMBL" id="GAA3733568.1"/>
    </source>
</evidence>
<dbReference type="CDD" id="cd14748">
    <property type="entry name" value="PBP2_UgpB"/>
    <property type="match status" value="1"/>
</dbReference>
<dbReference type="InterPro" id="IPR006311">
    <property type="entry name" value="TAT_signal"/>
</dbReference>
<name>A0ABP7FDQ8_9MICO</name>
<comment type="caution">
    <text evidence="6">The sequence shown here is derived from an EMBL/GenBank/DDBJ whole genome shotgun (WGS) entry which is preliminary data.</text>
</comment>
<feature type="chain" id="PRO_5047319156" evidence="5">
    <location>
        <begin position="38"/>
        <end position="443"/>
    </location>
</feature>
<gene>
    <name evidence="6" type="ORF">GCM10022239_07230</name>
</gene>
<sequence>MNQQNHRRGRRALRSTCAMLATAALVAALAACTPQQAATGLDKDADVTVTVWTGQSGEAHKILESLAQEFMADHKNVTLKLSAGASSTPELLQKLSAGFASGKYPDMSYAFGSWASQLERSGRTLDIREQVKDPDVAWDEFAGSARATVQPTGEKIIGFPAVVDNLSLIYNKTVFDAAGVDYPNENWSWDDFRAAAAKLTDASTETYGYAYSVSGSEATTWQFWPHLWQNGGAILSDDGTKAEFDSDAGVKALTFLRDMAVTDKSVYLDQTDTKIGPLFQGNRIGMMTSGPWELYGLQTAGTDYGVTVLPGTNGDHQTVSGPDLWALFDHKDPNRAYWAYTFAEWLTSAAQDERFSIALGNLPLRSSSVGSKAYQERAAASPGYEIMAANAENAKQARPTVPGYVGLSEAIGKAISEVLQGKGDPADALKSAAEEADKALGDS</sequence>
<keyword evidence="7" id="KW-1185">Reference proteome</keyword>
<accession>A0ABP7FDQ8</accession>
<dbReference type="EMBL" id="BAABAE010000002">
    <property type="protein sequence ID" value="GAA3733568.1"/>
    <property type="molecule type" value="Genomic_DNA"/>
</dbReference>
<evidence type="ECO:0000256" key="4">
    <source>
        <dbReference type="SAM" id="MobiDB-lite"/>
    </source>
</evidence>